<organism evidence="2 3">
    <name type="scientific">Knufia fluminis</name>
    <dbReference type="NCBI Taxonomy" id="191047"/>
    <lineage>
        <taxon>Eukaryota</taxon>
        <taxon>Fungi</taxon>
        <taxon>Dikarya</taxon>
        <taxon>Ascomycota</taxon>
        <taxon>Pezizomycotina</taxon>
        <taxon>Eurotiomycetes</taxon>
        <taxon>Chaetothyriomycetidae</taxon>
        <taxon>Chaetothyriales</taxon>
        <taxon>Trichomeriaceae</taxon>
        <taxon>Knufia</taxon>
    </lineage>
</organism>
<name>A0AAN8EI24_9EURO</name>
<dbReference type="EMBL" id="JAKLMC020000005">
    <property type="protein sequence ID" value="KAK5956369.1"/>
    <property type="molecule type" value="Genomic_DNA"/>
</dbReference>
<feature type="compositionally biased region" description="Basic and acidic residues" evidence="1">
    <location>
        <begin position="92"/>
        <end position="102"/>
    </location>
</feature>
<feature type="compositionally biased region" description="Low complexity" evidence="1">
    <location>
        <begin position="19"/>
        <end position="44"/>
    </location>
</feature>
<dbReference type="AlphaFoldDB" id="A0AAN8EI24"/>
<accession>A0AAN8EI24</accession>
<proteinExistence type="predicted"/>
<evidence type="ECO:0000313" key="2">
    <source>
        <dbReference type="EMBL" id="KAK5956369.1"/>
    </source>
</evidence>
<gene>
    <name evidence="2" type="ORF">OHC33_002946</name>
</gene>
<feature type="region of interest" description="Disordered" evidence="1">
    <location>
        <begin position="1"/>
        <end position="55"/>
    </location>
</feature>
<reference evidence="2 3" key="1">
    <citation type="submission" date="2022-12" db="EMBL/GenBank/DDBJ databases">
        <title>Genomic features and morphological characterization of a novel Knufia sp. strain isolated from spacecraft assembly facility.</title>
        <authorList>
            <person name="Teixeira M."/>
            <person name="Chander A.M."/>
            <person name="Stajich J.E."/>
            <person name="Venkateswaran K."/>
        </authorList>
    </citation>
    <scope>NUCLEOTIDE SEQUENCE [LARGE SCALE GENOMIC DNA]</scope>
    <source>
        <strain evidence="2 3">FJI-L2-BK-P2</strain>
    </source>
</reference>
<sequence length="141" mass="15286">MSYSADMSARRQKRELRSRPWVNNSVVRSRSVPKPAPSSVANSKNGRGSAPLSRLPVFKDGSHVEISVRHTPVDSLLAGSRLPQLATRSRMLAEKKQKRDSAILKSSGAAGVVESSPPQIPVKEQVEARRVVSNSSDESEG</sequence>
<feature type="compositionally biased region" description="Polar residues" evidence="1">
    <location>
        <begin position="132"/>
        <end position="141"/>
    </location>
</feature>
<evidence type="ECO:0000313" key="3">
    <source>
        <dbReference type="Proteomes" id="UP001316803"/>
    </source>
</evidence>
<protein>
    <submittedName>
        <fullName evidence="2">Uncharacterized protein</fullName>
    </submittedName>
</protein>
<keyword evidence="3" id="KW-1185">Reference proteome</keyword>
<evidence type="ECO:0000256" key="1">
    <source>
        <dbReference type="SAM" id="MobiDB-lite"/>
    </source>
</evidence>
<feature type="region of interest" description="Disordered" evidence="1">
    <location>
        <begin position="92"/>
        <end position="141"/>
    </location>
</feature>
<comment type="caution">
    <text evidence="2">The sequence shown here is derived from an EMBL/GenBank/DDBJ whole genome shotgun (WGS) entry which is preliminary data.</text>
</comment>
<dbReference type="Proteomes" id="UP001316803">
    <property type="component" value="Unassembled WGS sequence"/>
</dbReference>